<feature type="compositionally biased region" description="Low complexity" evidence="1">
    <location>
        <begin position="46"/>
        <end position="62"/>
    </location>
</feature>
<feature type="transmembrane region" description="Helical" evidence="2">
    <location>
        <begin position="115"/>
        <end position="134"/>
    </location>
</feature>
<evidence type="ECO:0000256" key="2">
    <source>
        <dbReference type="SAM" id="Phobius"/>
    </source>
</evidence>
<dbReference type="GeneID" id="31356077"/>
<sequence length="287" mass="33009">MLLSGLRIGTFSQFMMILYILTLPENAITSFIVKSTSLDIDDNDNDNQTNSNNNNNSNNNRSNNNNNLIMIDYFIKDQIIQSTLTKSLYILIVYYIATAFLTTTTCNRNRNSNNMIRDTTIIALYFLLISYLSVSTDQIRKLHVDIGSLAITSSKMDLSIEHYEAALAQGHRELSGYKRLVPIQDHEYEFVGDLGLFYESKARYQDAEQLYREYMPRFPSHLKLQIGLIRTLEHNKQYNEICKIIGPIESLALEQSQSDNCHSIDCSRYKGHAKYALNIINNLKKKC</sequence>
<feature type="region of interest" description="Disordered" evidence="1">
    <location>
        <begin position="43"/>
        <end position="62"/>
    </location>
</feature>
<accession>D3AWR6</accession>
<dbReference type="AlphaFoldDB" id="D3AWR6"/>
<keyword evidence="4" id="KW-1185">Reference proteome</keyword>
<feature type="transmembrane region" description="Helical" evidence="2">
    <location>
        <begin position="6"/>
        <end position="24"/>
    </location>
</feature>
<dbReference type="EMBL" id="ADBJ01000002">
    <property type="protein sequence ID" value="EFA86739.1"/>
    <property type="molecule type" value="Genomic_DNA"/>
</dbReference>
<evidence type="ECO:0000313" key="4">
    <source>
        <dbReference type="Proteomes" id="UP000001396"/>
    </source>
</evidence>
<dbReference type="InterPro" id="IPR011990">
    <property type="entry name" value="TPR-like_helical_dom_sf"/>
</dbReference>
<keyword evidence="2" id="KW-1133">Transmembrane helix</keyword>
<evidence type="ECO:0000313" key="3">
    <source>
        <dbReference type="EMBL" id="EFA86739.1"/>
    </source>
</evidence>
<protein>
    <submittedName>
        <fullName evidence="3">Uncharacterized protein</fullName>
    </submittedName>
</protein>
<comment type="caution">
    <text evidence="3">The sequence shown here is derived from an EMBL/GenBank/DDBJ whole genome shotgun (WGS) entry which is preliminary data.</text>
</comment>
<feature type="transmembrane region" description="Helical" evidence="2">
    <location>
        <begin position="84"/>
        <end position="103"/>
    </location>
</feature>
<organism evidence="3 4">
    <name type="scientific">Heterostelium pallidum (strain ATCC 26659 / Pp 5 / PN500)</name>
    <name type="common">Cellular slime mold</name>
    <name type="synonym">Polysphondylium pallidum</name>
    <dbReference type="NCBI Taxonomy" id="670386"/>
    <lineage>
        <taxon>Eukaryota</taxon>
        <taxon>Amoebozoa</taxon>
        <taxon>Evosea</taxon>
        <taxon>Eumycetozoa</taxon>
        <taxon>Dictyostelia</taxon>
        <taxon>Acytosteliales</taxon>
        <taxon>Acytosteliaceae</taxon>
        <taxon>Heterostelium</taxon>
    </lineage>
</organism>
<dbReference type="RefSeq" id="XP_020438843.1">
    <property type="nucleotide sequence ID" value="XM_020571569.1"/>
</dbReference>
<dbReference type="Proteomes" id="UP000001396">
    <property type="component" value="Unassembled WGS sequence"/>
</dbReference>
<proteinExistence type="predicted"/>
<dbReference type="SUPFAM" id="SSF48452">
    <property type="entry name" value="TPR-like"/>
    <property type="match status" value="1"/>
</dbReference>
<evidence type="ECO:0000256" key="1">
    <source>
        <dbReference type="SAM" id="MobiDB-lite"/>
    </source>
</evidence>
<gene>
    <name evidence="3" type="ORF">PPL_00544</name>
</gene>
<reference evidence="3 4" key="1">
    <citation type="journal article" date="2011" name="Genome Res.">
        <title>Phylogeny-wide analysis of social amoeba genomes highlights ancient origins for complex intercellular communication.</title>
        <authorList>
            <person name="Heidel A.J."/>
            <person name="Lawal H.M."/>
            <person name="Felder M."/>
            <person name="Schilde C."/>
            <person name="Helps N.R."/>
            <person name="Tunggal B."/>
            <person name="Rivero F."/>
            <person name="John U."/>
            <person name="Schleicher M."/>
            <person name="Eichinger L."/>
            <person name="Platzer M."/>
            <person name="Noegel A.A."/>
            <person name="Schaap P."/>
            <person name="Gloeckner G."/>
        </authorList>
    </citation>
    <scope>NUCLEOTIDE SEQUENCE [LARGE SCALE GENOMIC DNA]</scope>
    <source>
        <strain evidence="4">ATCC 26659 / Pp 5 / PN500</strain>
    </source>
</reference>
<keyword evidence="2" id="KW-0472">Membrane</keyword>
<keyword evidence="2" id="KW-0812">Transmembrane</keyword>
<name>D3AWR6_HETP5</name>
<dbReference type="InParanoid" id="D3AWR6"/>
<dbReference type="Gene3D" id="1.25.40.10">
    <property type="entry name" value="Tetratricopeptide repeat domain"/>
    <property type="match status" value="1"/>
</dbReference>